<evidence type="ECO:0000313" key="2">
    <source>
        <dbReference type="Proteomes" id="UP000001628"/>
    </source>
</evidence>
<reference evidence="1 2" key="1">
    <citation type="journal article" date="2011" name="PLoS Genet.">
        <title>Comparative genomic analysis of human fungal pathogens causing paracoccidioidomycosis.</title>
        <authorList>
            <person name="Desjardins C.A."/>
            <person name="Champion M.D."/>
            <person name="Holder J.W."/>
            <person name="Muszewska A."/>
            <person name="Goldberg J."/>
            <person name="Bailao A.M."/>
            <person name="Brigido M.M."/>
            <person name="Ferreira M.E."/>
            <person name="Garcia A.M."/>
            <person name="Grynberg M."/>
            <person name="Gujja S."/>
            <person name="Heiman D.I."/>
            <person name="Henn M.R."/>
            <person name="Kodira C.D."/>
            <person name="Leon-Narvaez H."/>
            <person name="Longo L.V."/>
            <person name="Ma L.J."/>
            <person name="Malavazi I."/>
            <person name="Matsuo A.L."/>
            <person name="Morais F.V."/>
            <person name="Pereira M."/>
            <person name="Rodriguez-Brito S."/>
            <person name="Sakthikumar S."/>
            <person name="Salem-Izacc S.M."/>
            <person name="Sykes S.M."/>
            <person name="Teixeira M.M."/>
            <person name="Vallejo M.C."/>
            <person name="Walter M.E."/>
            <person name="Yandava C."/>
            <person name="Young S."/>
            <person name="Zeng Q."/>
            <person name="Zucker J."/>
            <person name="Felipe M.S."/>
            <person name="Goldman G.H."/>
            <person name="Haas B.J."/>
            <person name="McEwen J.G."/>
            <person name="Nino-Vega G."/>
            <person name="Puccia R."/>
            <person name="San-Blas G."/>
            <person name="Soares C.M."/>
            <person name="Birren B.W."/>
            <person name="Cuomo C.A."/>
        </authorList>
    </citation>
    <scope>NUCLEOTIDE SEQUENCE [LARGE SCALE GENOMIC DNA]</scope>
    <source>
        <strain evidence="1 2">Pb18</strain>
    </source>
</reference>
<accession>C1G2D9</accession>
<dbReference type="HOGENOM" id="CLU_1587012_0_0_1"/>
<dbReference type="EMBL" id="KN275958">
    <property type="protein sequence ID" value="EEH46155.2"/>
    <property type="molecule type" value="Genomic_DNA"/>
</dbReference>
<dbReference type="RefSeq" id="XP_010757311.1">
    <property type="nucleotide sequence ID" value="XM_010759009.1"/>
</dbReference>
<dbReference type="KEGG" id="pbn:PADG_02305"/>
<dbReference type="GeneID" id="22581810"/>
<gene>
    <name evidence="1" type="ORF">PADG_02305</name>
</gene>
<dbReference type="Proteomes" id="UP000001628">
    <property type="component" value="Unassembled WGS sequence"/>
</dbReference>
<proteinExistence type="predicted"/>
<name>C1G2D9_PARBD</name>
<protein>
    <submittedName>
        <fullName evidence="1">Uncharacterized protein</fullName>
    </submittedName>
</protein>
<dbReference type="VEuPathDB" id="FungiDB:PADG_02305"/>
<organism evidence="1 2">
    <name type="scientific">Paracoccidioides brasiliensis (strain Pb18)</name>
    <dbReference type="NCBI Taxonomy" id="502780"/>
    <lineage>
        <taxon>Eukaryota</taxon>
        <taxon>Fungi</taxon>
        <taxon>Dikarya</taxon>
        <taxon>Ascomycota</taxon>
        <taxon>Pezizomycotina</taxon>
        <taxon>Eurotiomycetes</taxon>
        <taxon>Eurotiomycetidae</taxon>
        <taxon>Onygenales</taxon>
        <taxon>Ajellomycetaceae</taxon>
        <taxon>Paracoccidioides</taxon>
    </lineage>
</organism>
<sequence length="168" mass="18315">MSRTPTLFSISYIKSRTSFGLARTGLRHGAFNAGLNMVFSDGATWMVRFPRARMLIGSKTTIPVPRVHVGLSLSDLQKDPNADQGVKPRAGSALLRPLTFKAHNLPSCTMEELILLLVTGAGGLQRRLSIFNTSSGRTGNSATELEFLVFINAQNKYVEGKVLETYNG</sequence>
<keyword evidence="2" id="KW-1185">Reference proteome</keyword>
<dbReference type="AlphaFoldDB" id="C1G2D9"/>
<evidence type="ECO:0000313" key="1">
    <source>
        <dbReference type="EMBL" id="EEH46155.2"/>
    </source>
</evidence>
<dbReference type="InParanoid" id="C1G2D9"/>